<proteinExistence type="predicted"/>
<reference evidence="2 3" key="1">
    <citation type="submission" date="2023-08" db="EMBL/GenBank/DDBJ databases">
        <title>Black Yeasts Isolated from many extreme environments.</title>
        <authorList>
            <person name="Coleine C."/>
            <person name="Stajich J.E."/>
            <person name="Selbmann L."/>
        </authorList>
    </citation>
    <scope>NUCLEOTIDE SEQUENCE [LARGE SCALE GENOMIC DNA]</scope>
    <source>
        <strain evidence="2 3">CCFEE 6328</strain>
    </source>
</reference>
<dbReference type="SUPFAM" id="SSF53474">
    <property type="entry name" value="alpha/beta-Hydrolases"/>
    <property type="match status" value="1"/>
</dbReference>
<accession>A0ABR0JDC6</accession>
<sequence>MLHEAPTFNILRRILIFNMRSFFAAAALSSITGLASAWTCQNITVPVSISARNAVFNISIPQTNIDVTNFMVDLAEQGVNYTQEVLAGYTTVSGNYDLAATYCAPASGAGKTLQILTHGIGFDRSYWDLSFNNYNYSYVETAVDQYGYSTLSWDRLGIGMSSHSNPLSEIQVALEHAALTALTELAWNGSVPGVSAKFEKIVHVGHSFGSALSYALGRDTPSLTDGLVLTGFSQNGTFLPYFELGGNWVSVTTVPALSSYVAGYFGAGTPSGVQTNFFSPGEFDPAILALAYATGQPVSAGELLTIAGSTGGVSPFTGPVFVITGARDLPYCGGNCLATGNPALASIPAAVKQYFPDSSNFQSFIVPDSGHGLNLEYTHEITYQQISQFLVGNGF</sequence>
<dbReference type="EMBL" id="JAVRRF010000009">
    <property type="protein sequence ID" value="KAK5061899.1"/>
    <property type="molecule type" value="Genomic_DNA"/>
</dbReference>
<evidence type="ECO:0000259" key="1">
    <source>
        <dbReference type="Pfam" id="PF12697"/>
    </source>
</evidence>
<name>A0ABR0JDC6_9EURO</name>
<protein>
    <recommendedName>
        <fullName evidence="1">AB hydrolase-1 domain-containing protein</fullName>
    </recommendedName>
</protein>
<gene>
    <name evidence="2" type="ORF">LTR69_005083</name>
</gene>
<evidence type="ECO:0000313" key="2">
    <source>
        <dbReference type="EMBL" id="KAK5061899.1"/>
    </source>
</evidence>
<dbReference type="Proteomes" id="UP001345691">
    <property type="component" value="Unassembled WGS sequence"/>
</dbReference>
<evidence type="ECO:0000313" key="3">
    <source>
        <dbReference type="Proteomes" id="UP001345691"/>
    </source>
</evidence>
<comment type="caution">
    <text evidence="2">The sequence shown here is derived from an EMBL/GenBank/DDBJ whole genome shotgun (WGS) entry which is preliminary data.</text>
</comment>
<dbReference type="InterPro" id="IPR029058">
    <property type="entry name" value="AB_hydrolase_fold"/>
</dbReference>
<dbReference type="InterPro" id="IPR000073">
    <property type="entry name" value="AB_hydrolase_1"/>
</dbReference>
<dbReference type="Pfam" id="PF12697">
    <property type="entry name" value="Abhydrolase_6"/>
    <property type="match status" value="1"/>
</dbReference>
<organism evidence="2 3">
    <name type="scientific">Exophiala sideris</name>
    <dbReference type="NCBI Taxonomy" id="1016849"/>
    <lineage>
        <taxon>Eukaryota</taxon>
        <taxon>Fungi</taxon>
        <taxon>Dikarya</taxon>
        <taxon>Ascomycota</taxon>
        <taxon>Pezizomycotina</taxon>
        <taxon>Eurotiomycetes</taxon>
        <taxon>Chaetothyriomycetidae</taxon>
        <taxon>Chaetothyriales</taxon>
        <taxon>Herpotrichiellaceae</taxon>
        <taxon>Exophiala</taxon>
    </lineage>
</organism>
<keyword evidence="3" id="KW-1185">Reference proteome</keyword>
<feature type="domain" description="AB hydrolase-1" evidence="1">
    <location>
        <begin position="115"/>
        <end position="377"/>
    </location>
</feature>
<dbReference type="Gene3D" id="3.40.50.1820">
    <property type="entry name" value="alpha/beta hydrolase"/>
    <property type="match status" value="1"/>
</dbReference>